<reference evidence="2" key="1">
    <citation type="submission" date="2019-06" db="EMBL/GenBank/DDBJ databases">
        <authorList>
            <person name="Zheng W."/>
        </authorList>
    </citation>
    <scope>NUCLEOTIDE SEQUENCE</scope>
    <source>
        <strain evidence="2">QDHG01</strain>
    </source>
</reference>
<dbReference type="Proteomes" id="UP000785679">
    <property type="component" value="Unassembled WGS sequence"/>
</dbReference>
<organism evidence="2 3">
    <name type="scientific">Halteria grandinella</name>
    <dbReference type="NCBI Taxonomy" id="5974"/>
    <lineage>
        <taxon>Eukaryota</taxon>
        <taxon>Sar</taxon>
        <taxon>Alveolata</taxon>
        <taxon>Ciliophora</taxon>
        <taxon>Intramacronucleata</taxon>
        <taxon>Spirotrichea</taxon>
        <taxon>Stichotrichia</taxon>
        <taxon>Sporadotrichida</taxon>
        <taxon>Halteriidae</taxon>
        <taxon>Halteria</taxon>
    </lineage>
</organism>
<gene>
    <name evidence="2" type="ORF">FGO68_gene1361</name>
</gene>
<comment type="caution">
    <text evidence="2">The sequence shown here is derived from an EMBL/GenBank/DDBJ whole genome shotgun (WGS) entry which is preliminary data.</text>
</comment>
<accession>A0A8J8NJD9</accession>
<proteinExistence type="predicted"/>
<sequence length="210" mass="23755">MLLLSIIYLWTRIISYQSMKKAKGGRLNEYDYLDGLQIFLIGHSIVCILINALAYSTVRKHTMIDRRQYFVLLGVSTVAILTYILALSYVVVNGTQSMTRSAYNSEYAILNFLDNLLDLLESISRNAFSFFFAVIMNFVLVFGLIAINLFSMHLGEIAKALEQRRTGGRDTNEVELGGMRTSSNLDTTVDDNESQKLNISTNARKWGPQK</sequence>
<keyword evidence="1" id="KW-0812">Transmembrane</keyword>
<evidence type="ECO:0000313" key="3">
    <source>
        <dbReference type="Proteomes" id="UP000785679"/>
    </source>
</evidence>
<feature type="transmembrane region" description="Helical" evidence="1">
    <location>
        <begin position="127"/>
        <end position="150"/>
    </location>
</feature>
<feature type="transmembrane region" description="Helical" evidence="1">
    <location>
        <begin position="39"/>
        <end position="58"/>
    </location>
</feature>
<dbReference type="OrthoDB" id="322854at2759"/>
<keyword evidence="3" id="KW-1185">Reference proteome</keyword>
<evidence type="ECO:0000313" key="2">
    <source>
        <dbReference type="EMBL" id="TNV76612.1"/>
    </source>
</evidence>
<keyword evidence="1" id="KW-0472">Membrane</keyword>
<keyword evidence="1" id="KW-1133">Transmembrane helix</keyword>
<evidence type="ECO:0000256" key="1">
    <source>
        <dbReference type="SAM" id="Phobius"/>
    </source>
</evidence>
<dbReference type="AlphaFoldDB" id="A0A8J8NJD9"/>
<dbReference type="EMBL" id="RRYP01013253">
    <property type="protein sequence ID" value="TNV76612.1"/>
    <property type="molecule type" value="Genomic_DNA"/>
</dbReference>
<feature type="transmembrane region" description="Helical" evidence="1">
    <location>
        <begin position="70"/>
        <end position="92"/>
    </location>
</feature>
<name>A0A8J8NJD9_HALGN</name>
<protein>
    <submittedName>
        <fullName evidence="2">Uncharacterized protein</fullName>
    </submittedName>
</protein>